<evidence type="ECO:0000313" key="2">
    <source>
        <dbReference type="EMBL" id="KYG65828.1"/>
    </source>
</evidence>
<organism evidence="2 3">
    <name type="scientific">Bdellovibrio bacteriovorus</name>
    <dbReference type="NCBI Taxonomy" id="959"/>
    <lineage>
        <taxon>Bacteria</taxon>
        <taxon>Pseudomonadati</taxon>
        <taxon>Bdellovibrionota</taxon>
        <taxon>Bdellovibrionia</taxon>
        <taxon>Bdellovibrionales</taxon>
        <taxon>Pseudobdellovibrionaceae</taxon>
        <taxon>Bdellovibrio</taxon>
    </lineage>
</organism>
<protein>
    <recommendedName>
        <fullName evidence="4">DUF4476 domain-containing protein</fullName>
    </recommendedName>
</protein>
<evidence type="ECO:0000313" key="3">
    <source>
        <dbReference type="Proteomes" id="UP000075320"/>
    </source>
</evidence>
<feature type="chain" id="PRO_5007573305" description="DUF4476 domain-containing protein" evidence="1">
    <location>
        <begin position="22"/>
        <end position="113"/>
    </location>
</feature>
<sequence>MNVKQILVSVFVMTSSIAAYAGDFSNSNECVNYMNSARPEVSESARLEKALLALNLAFDLKLSEKDYIKIETLVANKSVSQDRLEKIAFMGCTYEVTASDQKLAQEEFKTLLQ</sequence>
<keyword evidence="1" id="KW-0732">Signal</keyword>
<reference evidence="2 3" key="1">
    <citation type="submission" date="2016-03" db="EMBL/GenBank/DDBJ databases">
        <authorList>
            <person name="Ploux O."/>
        </authorList>
    </citation>
    <scope>NUCLEOTIDE SEQUENCE [LARGE SCALE GENOMIC DNA]</scope>
    <source>
        <strain evidence="2 3">R0</strain>
    </source>
</reference>
<dbReference type="EMBL" id="LUKE01000001">
    <property type="protein sequence ID" value="KYG65828.1"/>
    <property type="molecule type" value="Genomic_DNA"/>
</dbReference>
<accession>A0A150WN58</accession>
<gene>
    <name evidence="2" type="ORF">AZI86_01775</name>
</gene>
<keyword evidence="3" id="KW-1185">Reference proteome</keyword>
<proteinExistence type="predicted"/>
<dbReference type="Proteomes" id="UP000075320">
    <property type="component" value="Unassembled WGS sequence"/>
</dbReference>
<name>A0A150WN58_BDEBC</name>
<comment type="caution">
    <text evidence="2">The sequence shown here is derived from an EMBL/GenBank/DDBJ whole genome shotgun (WGS) entry which is preliminary data.</text>
</comment>
<evidence type="ECO:0008006" key="4">
    <source>
        <dbReference type="Google" id="ProtNLM"/>
    </source>
</evidence>
<dbReference type="RefSeq" id="WP_061833371.1">
    <property type="nucleotide sequence ID" value="NZ_LUKE01000001.1"/>
</dbReference>
<feature type="signal peptide" evidence="1">
    <location>
        <begin position="1"/>
        <end position="21"/>
    </location>
</feature>
<dbReference type="AlphaFoldDB" id="A0A150WN58"/>
<evidence type="ECO:0000256" key="1">
    <source>
        <dbReference type="SAM" id="SignalP"/>
    </source>
</evidence>